<dbReference type="GO" id="GO:0004674">
    <property type="term" value="F:protein serine/threonine kinase activity"/>
    <property type="evidence" value="ECO:0000318"/>
    <property type="project" value="GO_Central"/>
</dbReference>
<keyword evidence="2" id="KW-0723">Serine/threonine-protein kinase</keyword>
<dbReference type="AlphaFoldDB" id="A0A022Q391"/>
<dbReference type="PANTHER" id="PTHR24056">
    <property type="entry name" value="CELL DIVISION PROTEIN KINASE"/>
    <property type="match status" value="1"/>
</dbReference>
<dbReference type="SUPFAM" id="SSF56112">
    <property type="entry name" value="Protein kinase-like (PK-like)"/>
    <property type="match status" value="1"/>
</dbReference>
<dbReference type="InterPro" id="IPR000719">
    <property type="entry name" value="Prot_kinase_dom"/>
</dbReference>
<dbReference type="InterPro" id="IPR050108">
    <property type="entry name" value="CDK"/>
</dbReference>
<evidence type="ECO:0000256" key="5">
    <source>
        <dbReference type="ARBA" id="ARBA00022777"/>
    </source>
</evidence>
<dbReference type="InterPro" id="IPR008271">
    <property type="entry name" value="Ser/Thr_kinase_AS"/>
</dbReference>
<dbReference type="GO" id="GO:0005524">
    <property type="term" value="F:ATP binding"/>
    <property type="evidence" value="ECO:0007669"/>
    <property type="project" value="UniProtKB-KW"/>
</dbReference>
<keyword evidence="6" id="KW-0067">ATP-binding</keyword>
<dbReference type="PANTHER" id="PTHR24056:SF107">
    <property type="entry name" value="CYCLIN-DEPENDENT KINASE 11A-RELATED"/>
    <property type="match status" value="1"/>
</dbReference>
<keyword evidence="4" id="KW-0547">Nucleotide-binding</keyword>
<dbReference type="SMART" id="SM00220">
    <property type="entry name" value="S_TKc"/>
    <property type="match status" value="1"/>
</dbReference>
<evidence type="ECO:0000256" key="4">
    <source>
        <dbReference type="ARBA" id="ARBA00022741"/>
    </source>
</evidence>
<evidence type="ECO:0000256" key="1">
    <source>
        <dbReference type="ARBA" id="ARBA00006485"/>
    </source>
</evidence>
<keyword evidence="9" id="KW-1185">Reference proteome</keyword>
<feature type="domain" description="Protein kinase" evidence="7">
    <location>
        <begin position="7"/>
        <end position="282"/>
    </location>
</feature>
<dbReference type="EMBL" id="KI632182">
    <property type="protein sequence ID" value="EYU23142.1"/>
    <property type="molecule type" value="Genomic_DNA"/>
</dbReference>
<dbReference type="STRING" id="4155.A0A022Q391"/>
<reference evidence="8 9" key="1">
    <citation type="journal article" date="2013" name="Proc. Natl. Acad. Sci. U.S.A.">
        <title>Fine-scale variation in meiotic recombination in Mimulus inferred from population shotgun sequencing.</title>
        <authorList>
            <person name="Hellsten U."/>
            <person name="Wright K.M."/>
            <person name="Jenkins J."/>
            <person name="Shu S."/>
            <person name="Yuan Y."/>
            <person name="Wessler S.R."/>
            <person name="Schmutz J."/>
            <person name="Willis J.H."/>
            <person name="Rokhsar D.S."/>
        </authorList>
    </citation>
    <scope>NUCLEOTIDE SEQUENCE [LARGE SCALE GENOMIC DNA]</scope>
    <source>
        <strain evidence="9">cv. DUN x IM62</strain>
    </source>
</reference>
<evidence type="ECO:0000256" key="3">
    <source>
        <dbReference type="ARBA" id="ARBA00022679"/>
    </source>
</evidence>
<gene>
    <name evidence="8" type="ORF">MIMGU_mgv1a024400mg</name>
</gene>
<dbReference type="Gene3D" id="1.10.510.10">
    <property type="entry name" value="Transferase(Phosphotransferase) domain 1"/>
    <property type="match status" value="1"/>
</dbReference>
<dbReference type="Proteomes" id="UP000030748">
    <property type="component" value="Unassembled WGS sequence"/>
</dbReference>
<dbReference type="GO" id="GO:0005634">
    <property type="term" value="C:nucleus"/>
    <property type="evidence" value="ECO:0000318"/>
    <property type="project" value="GO_Central"/>
</dbReference>
<evidence type="ECO:0000313" key="8">
    <source>
        <dbReference type="EMBL" id="EYU23142.1"/>
    </source>
</evidence>
<dbReference type="InterPro" id="IPR011009">
    <property type="entry name" value="Kinase-like_dom_sf"/>
</dbReference>
<evidence type="ECO:0000259" key="7">
    <source>
        <dbReference type="PROSITE" id="PS50011"/>
    </source>
</evidence>
<comment type="similarity">
    <text evidence="1">Belongs to the protein kinase superfamily. CMGC Ser/Thr protein kinase family. CDC2/CDKX subfamily.</text>
</comment>
<protein>
    <recommendedName>
        <fullName evidence="7">Protein kinase domain-containing protein</fullName>
    </recommendedName>
</protein>
<organism evidence="8 9">
    <name type="scientific">Erythranthe guttata</name>
    <name type="common">Yellow monkey flower</name>
    <name type="synonym">Mimulus guttatus</name>
    <dbReference type="NCBI Taxonomy" id="4155"/>
    <lineage>
        <taxon>Eukaryota</taxon>
        <taxon>Viridiplantae</taxon>
        <taxon>Streptophyta</taxon>
        <taxon>Embryophyta</taxon>
        <taxon>Tracheophyta</taxon>
        <taxon>Spermatophyta</taxon>
        <taxon>Magnoliopsida</taxon>
        <taxon>eudicotyledons</taxon>
        <taxon>Gunneridae</taxon>
        <taxon>Pentapetalae</taxon>
        <taxon>asterids</taxon>
        <taxon>lamiids</taxon>
        <taxon>Lamiales</taxon>
        <taxon>Phrymaceae</taxon>
        <taxon>Erythranthe</taxon>
    </lineage>
</organism>
<proteinExistence type="inferred from homology"/>
<keyword evidence="5" id="KW-0418">Kinase</keyword>
<dbReference type="Pfam" id="PF00069">
    <property type="entry name" value="Pkinase"/>
    <property type="match status" value="1"/>
</dbReference>
<dbReference type="PROSITE" id="PS50011">
    <property type="entry name" value="PROTEIN_KINASE_DOM"/>
    <property type="match status" value="1"/>
</dbReference>
<accession>A0A022Q391</accession>
<sequence length="285" mass="32256">MDMESRYVLINVISRGAYGKVYRACDKNTGRFVAIKHEFDGFTKSTIREINILQSLPPHPSIVGYNGFYVDKSNNVLVVMQYIEKDLKKFISGDTCFKTIREAKIVMKQILEGVRYLHDNGLMHRDLKPSNILISTSVYGYDQAKICDFGLSRTTTSYDKQGGCYTPRVGTLWYKAPELLVGSEDNNYYWCAVDMWSVGCIMAELFIKDALFKGDSEIDQLIKIKNLMKSISASLSLKFTIAKLVKGSPHPGDLGVDLVEKLLAFYPSQRITAQAALNHPWFNED</sequence>
<name>A0A022Q391_ERYGU</name>
<dbReference type="PROSITE" id="PS00108">
    <property type="entry name" value="PROTEIN_KINASE_ST"/>
    <property type="match status" value="1"/>
</dbReference>
<evidence type="ECO:0000313" key="9">
    <source>
        <dbReference type="Proteomes" id="UP000030748"/>
    </source>
</evidence>
<evidence type="ECO:0000256" key="6">
    <source>
        <dbReference type="ARBA" id="ARBA00022840"/>
    </source>
</evidence>
<dbReference type="FunFam" id="1.10.510.10:FF:000624">
    <property type="entry name" value="Mitogen-activated protein kinase"/>
    <property type="match status" value="1"/>
</dbReference>
<keyword evidence="3" id="KW-0808">Transferase</keyword>
<dbReference type="Gene3D" id="3.30.200.20">
    <property type="entry name" value="Phosphorylase Kinase, domain 1"/>
    <property type="match status" value="1"/>
</dbReference>
<evidence type="ECO:0000256" key="2">
    <source>
        <dbReference type="ARBA" id="ARBA00022527"/>
    </source>
</evidence>